<gene>
    <name evidence="2" type="ORF">H5P27_08195</name>
</gene>
<dbReference type="EMBL" id="JACHVC010000007">
    <property type="protein sequence ID" value="MBC2606023.1"/>
    <property type="molecule type" value="Genomic_DNA"/>
</dbReference>
<keyword evidence="3" id="KW-1185">Reference proteome</keyword>
<dbReference type="Proteomes" id="UP000526501">
    <property type="component" value="Unassembled WGS sequence"/>
</dbReference>
<evidence type="ECO:0000313" key="3">
    <source>
        <dbReference type="Proteomes" id="UP000526501"/>
    </source>
</evidence>
<proteinExistence type="predicted"/>
<accession>A0A7X1B5H7</accession>
<feature type="transmembrane region" description="Helical" evidence="1">
    <location>
        <begin position="34"/>
        <end position="53"/>
    </location>
</feature>
<organism evidence="2 3">
    <name type="scientific">Pelagicoccus albus</name>
    <dbReference type="NCBI Taxonomy" id="415222"/>
    <lineage>
        <taxon>Bacteria</taxon>
        <taxon>Pseudomonadati</taxon>
        <taxon>Verrucomicrobiota</taxon>
        <taxon>Opitutia</taxon>
        <taxon>Puniceicoccales</taxon>
        <taxon>Pelagicoccaceae</taxon>
        <taxon>Pelagicoccus</taxon>
    </lineage>
</organism>
<keyword evidence="1" id="KW-1133">Transmembrane helix</keyword>
<dbReference type="RefSeq" id="WP_185659907.1">
    <property type="nucleotide sequence ID" value="NZ_CAWPOO010000007.1"/>
</dbReference>
<sequence>MMFMMLMGGMLGFASVFLIGLFVGKTPLSALGQASIGSLLCGLLFLWVGQIWIRNVRQMLMEKRQAAVAAMAEAEERKQRDAKERGSKPV</sequence>
<evidence type="ECO:0000256" key="1">
    <source>
        <dbReference type="SAM" id="Phobius"/>
    </source>
</evidence>
<protein>
    <submittedName>
        <fullName evidence="2">Uncharacterized protein</fullName>
    </submittedName>
</protein>
<keyword evidence="1" id="KW-0812">Transmembrane</keyword>
<keyword evidence="1" id="KW-0472">Membrane</keyword>
<evidence type="ECO:0000313" key="2">
    <source>
        <dbReference type="EMBL" id="MBC2606023.1"/>
    </source>
</evidence>
<comment type="caution">
    <text evidence="2">The sequence shown here is derived from an EMBL/GenBank/DDBJ whole genome shotgun (WGS) entry which is preliminary data.</text>
</comment>
<name>A0A7X1B5H7_9BACT</name>
<dbReference type="AlphaFoldDB" id="A0A7X1B5H7"/>
<reference evidence="2 3" key="1">
    <citation type="submission" date="2020-07" db="EMBL/GenBank/DDBJ databases">
        <authorList>
            <person name="Feng X."/>
        </authorList>
    </citation>
    <scope>NUCLEOTIDE SEQUENCE [LARGE SCALE GENOMIC DNA]</scope>
    <source>
        <strain evidence="2 3">JCM23202</strain>
    </source>
</reference>